<accession>A0ABX1JN52</accession>
<feature type="non-terminal residue" evidence="3">
    <location>
        <position position="172"/>
    </location>
</feature>
<keyword evidence="1" id="KW-0560">Oxidoreductase</keyword>
<dbReference type="SUPFAM" id="SSF51735">
    <property type="entry name" value="NAD(P)-binding Rossmann-fold domains"/>
    <property type="match status" value="1"/>
</dbReference>
<dbReference type="Gene3D" id="3.40.50.720">
    <property type="entry name" value="NAD(P)-binding Rossmann-like Domain"/>
    <property type="match status" value="2"/>
</dbReference>
<organism evidence="3 4">
    <name type="scientific">Arthrobacter deserti</name>
    <dbReference type="NCBI Taxonomy" id="1742687"/>
    <lineage>
        <taxon>Bacteria</taxon>
        <taxon>Bacillati</taxon>
        <taxon>Actinomycetota</taxon>
        <taxon>Actinomycetes</taxon>
        <taxon>Micrococcales</taxon>
        <taxon>Micrococcaceae</taxon>
        <taxon>Arthrobacter</taxon>
    </lineage>
</organism>
<name>A0ABX1JN52_9MICC</name>
<sequence>MTAAARPAPRIAITPQPSQYLLETVAAAGGTVVPPSEPADGLIVDFGADKASVKSILDRNPGIGWIQLPSAGIEAYAEALAAHPDRTWTSAKGAYALPVAEHALALALALLRRLPERVRATSWGTPSGTSLHGLRVLVIGAGGVGLETVRLMKTFGTYVTVLRRQDIPVPSA</sequence>
<evidence type="ECO:0000259" key="2">
    <source>
        <dbReference type="Pfam" id="PF02826"/>
    </source>
</evidence>
<dbReference type="InterPro" id="IPR036291">
    <property type="entry name" value="NAD(P)-bd_dom_sf"/>
</dbReference>
<gene>
    <name evidence="3" type="ORF">HER39_09115</name>
</gene>
<dbReference type="Proteomes" id="UP000523795">
    <property type="component" value="Unassembled WGS sequence"/>
</dbReference>
<reference evidence="3 4" key="1">
    <citation type="submission" date="2020-04" db="EMBL/GenBank/DDBJ databases">
        <authorList>
            <person name="Liu S."/>
        </authorList>
    </citation>
    <scope>NUCLEOTIDE SEQUENCE [LARGE SCALE GENOMIC DNA]</scope>
    <source>
        <strain evidence="3 4">CGMCC 1.15091</strain>
    </source>
</reference>
<proteinExistence type="predicted"/>
<dbReference type="InterPro" id="IPR006140">
    <property type="entry name" value="D-isomer_DH_NAD-bd"/>
</dbReference>
<evidence type="ECO:0000313" key="3">
    <source>
        <dbReference type="EMBL" id="NKX50722.1"/>
    </source>
</evidence>
<dbReference type="InterPro" id="IPR050223">
    <property type="entry name" value="D-isomer_2-hydroxyacid_DH"/>
</dbReference>
<keyword evidence="4" id="KW-1185">Reference proteome</keyword>
<dbReference type="EMBL" id="JAAZSR010000119">
    <property type="protein sequence ID" value="NKX50722.1"/>
    <property type="molecule type" value="Genomic_DNA"/>
</dbReference>
<comment type="caution">
    <text evidence="3">The sequence shown here is derived from an EMBL/GenBank/DDBJ whole genome shotgun (WGS) entry which is preliminary data.</text>
</comment>
<evidence type="ECO:0000256" key="1">
    <source>
        <dbReference type="ARBA" id="ARBA00023002"/>
    </source>
</evidence>
<dbReference type="PANTHER" id="PTHR10996">
    <property type="entry name" value="2-HYDROXYACID DEHYDROGENASE-RELATED"/>
    <property type="match status" value="1"/>
</dbReference>
<feature type="domain" description="D-isomer specific 2-hydroxyacid dehydrogenase NAD-binding" evidence="2">
    <location>
        <begin position="105"/>
        <end position="165"/>
    </location>
</feature>
<dbReference type="Pfam" id="PF02826">
    <property type="entry name" value="2-Hacid_dh_C"/>
    <property type="match status" value="1"/>
</dbReference>
<protein>
    <submittedName>
        <fullName evidence="3">Hydroxyacid dehydrogenase</fullName>
    </submittedName>
</protein>
<dbReference type="PANTHER" id="PTHR10996:SF114">
    <property type="entry name" value="GLYOXYLATE_HYDROXYPYRUVATE REDUCTASE A"/>
    <property type="match status" value="1"/>
</dbReference>
<evidence type="ECO:0000313" key="4">
    <source>
        <dbReference type="Proteomes" id="UP000523795"/>
    </source>
</evidence>
<dbReference type="SUPFAM" id="SSF52283">
    <property type="entry name" value="Formate/glycerate dehydrogenase catalytic domain-like"/>
    <property type="match status" value="1"/>
</dbReference>